<dbReference type="OrthoDB" id="9812531at2"/>
<keyword evidence="9 10" id="KW-0131">Cell cycle</keyword>
<keyword evidence="4 10" id="KW-1003">Cell membrane</keyword>
<dbReference type="AlphaFoldDB" id="A0A1H9QNC0"/>
<dbReference type="Proteomes" id="UP000198948">
    <property type="component" value="Unassembled WGS sequence"/>
</dbReference>
<dbReference type="Pfam" id="PF02687">
    <property type="entry name" value="FtsX"/>
    <property type="match status" value="1"/>
</dbReference>
<comment type="subcellular location">
    <subcellularLocation>
        <location evidence="1">Cell membrane</location>
        <topology evidence="1">Multi-pass membrane protein</topology>
    </subcellularLocation>
</comment>
<evidence type="ECO:0000259" key="12">
    <source>
        <dbReference type="Pfam" id="PF02687"/>
    </source>
</evidence>
<keyword evidence="15" id="KW-1185">Reference proteome</keyword>
<feature type="domain" description="ABC3 transporter permease C-terminal" evidence="12">
    <location>
        <begin position="173"/>
        <end position="290"/>
    </location>
</feature>
<feature type="transmembrane region" description="Helical" evidence="11">
    <location>
        <begin position="170"/>
        <end position="190"/>
    </location>
</feature>
<name>A0A1H9QNC0_9LACT</name>
<dbReference type="GO" id="GO:0005886">
    <property type="term" value="C:plasma membrane"/>
    <property type="evidence" value="ECO:0007669"/>
    <property type="project" value="UniProtKB-SubCell"/>
</dbReference>
<comment type="similarity">
    <text evidence="2 10">Belongs to the ABC-4 integral membrane protein family. FtsX subfamily.</text>
</comment>
<keyword evidence="6 11" id="KW-0812">Transmembrane</keyword>
<dbReference type="NCBIfam" id="NF038347">
    <property type="entry name" value="FtsX_Gpos"/>
    <property type="match status" value="1"/>
</dbReference>
<evidence type="ECO:0000256" key="7">
    <source>
        <dbReference type="ARBA" id="ARBA00022989"/>
    </source>
</evidence>
<keyword evidence="7 11" id="KW-1133">Transmembrane helix</keyword>
<evidence type="ECO:0000313" key="15">
    <source>
        <dbReference type="Proteomes" id="UP000198948"/>
    </source>
</evidence>
<accession>A0A1H9QNC0</accession>
<evidence type="ECO:0000256" key="3">
    <source>
        <dbReference type="ARBA" id="ARBA00021907"/>
    </source>
</evidence>
<organism evidence="14 15">
    <name type="scientific">Isobaculum melis</name>
    <dbReference type="NCBI Taxonomy" id="142588"/>
    <lineage>
        <taxon>Bacteria</taxon>
        <taxon>Bacillati</taxon>
        <taxon>Bacillota</taxon>
        <taxon>Bacilli</taxon>
        <taxon>Lactobacillales</taxon>
        <taxon>Carnobacteriaceae</taxon>
        <taxon>Isobaculum</taxon>
    </lineage>
</organism>
<dbReference type="GO" id="GO:0051301">
    <property type="term" value="P:cell division"/>
    <property type="evidence" value="ECO:0007669"/>
    <property type="project" value="UniProtKB-KW"/>
</dbReference>
<dbReference type="InterPro" id="IPR040690">
    <property type="entry name" value="FtsX_ECD"/>
</dbReference>
<feature type="transmembrane region" description="Helical" evidence="11">
    <location>
        <begin position="21"/>
        <end position="46"/>
    </location>
</feature>
<dbReference type="EMBL" id="FOHA01000002">
    <property type="protein sequence ID" value="SER61695.1"/>
    <property type="molecule type" value="Genomic_DNA"/>
</dbReference>
<keyword evidence="8 10" id="KW-0472">Membrane</keyword>
<gene>
    <name evidence="14" type="ORF">SAMN04488559_102171</name>
</gene>
<feature type="transmembrane region" description="Helical" evidence="11">
    <location>
        <begin position="223"/>
        <end position="245"/>
    </location>
</feature>
<evidence type="ECO:0000256" key="8">
    <source>
        <dbReference type="ARBA" id="ARBA00023136"/>
    </source>
</evidence>
<evidence type="ECO:0000259" key="13">
    <source>
        <dbReference type="Pfam" id="PF18075"/>
    </source>
</evidence>
<feature type="transmembrane region" description="Helical" evidence="11">
    <location>
        <begin position="265"/>
        <end position="287"/>
    </location>
</feature>
<dbReference type="RefSeq" id="WP_092650038.1">
    <property type="nucleotide sequence ID" value="NZ_FOHA01000002.1"/>
</dbReference>
<dbReference type="InterPro" id="IPR004513">
    <property type="entry name" value="FtsX"/>
</dbReference>
<dbReference type="PIRSF" id="PIRSF003097">
    <property type="entry name" value="FtsX"/>
    <property type="match status" value="1"/>
</dbReference>
<evidence type="ECO:0000256" key="2">
    <source>
        <dbReference type="ARBA" id="ARBA00007379"/>
    </source>
</evidence>
<dbReference type="PANTHER" id="PTHR47755:SF1">
    <property type="entry name" value="CELL DIVISION PROTEIN FTSX"/>
    <property type="match status" value="1"/>
</dbReference>
<evidence type="ECO:0000256" key="5">
    <source>
        <dbReference type="ARBA" id="ARBA00022618"/>
    </source>
</evidence>
<evidence type="ECO:0000256" key="4">
    <source>
        <dbReference type="ARBA" id="ARBA00022475"/>
    </source>
</evidence>
<dbReference type="Gene3D" id="3.30.70.3040">
    <property type="match status" value="1"/>
</dbReference>
<evidence type="ECO:0000256" key="6">
    <source>
        <dbReference type="ARBA" id="ARBA00022692"/>
    </source>
</evidence>
<evidence type="ECO:0000256" key="9">
    <source>
        <dbReference type="ARBA" id="ARBA00023306"/>
    </source>
</evidence>
<keyword evidence="5 10" id="KW-0132">Cell division</keyword>
<evidence type="ECO:0000256" key="1">
    <source>
        <dbReference type="ARBA" id="ARBA00004651"/>
    </source>
</evidence>
<comment type="function">
    <text evidence="10">Part of the ABC transporter FtsEX involved in asymmetric cellular division facilitating the initiation of sporulation.</text>
</comment>
<evidence type="ECO:0000256" key="10">
    <source>
        <dbReference type="PIRNR" id="PIRNR003097"/>
    </source>
</evidence>
<evidence type="ECO:0000313" key="14">
    <source>
        <dbReference type="EMBL" id="SER61695.1"/>
    </source>
</evidence>
<proteinExistence type="inferred from homology"/>
<dbReference type="InterPro" id="IPR058204">
    <property type="entry name" value="FtsX_firmicutes-type"/>
</dbReference>
<reference evidence="14 15" key="1">
    <citation type="submission" date="2016-10" db="EMBL/GenBank/DDBJ databases">
        <authorList>
            <person name="de Groot N.N."/>
        </authorList>
    </citation>
    <scope>NUCLEOTIDE SEQUENCE [LARGE SCALE GENOMIC DNA]</scope>
    <source>
        <strain evidence="14 15">DSM 13760</strain>
    </source>
</reference>
<protein>
    <recommendedName>
        <fullName evidence="3 10">Cell division protein FtsX</fullName>
    </recommendedName>
</protein>
<sequence>MKARTMKRHLLDSFKSMKRNGWMTLAAVSAVTVTLLLVGIFLTLLLNMNKLATDVEKDVRVNVYIEKVATEDQKKALKKVLEQMDEVDHVELKTRDEELDDLVGSYGSNFSMFQGDDNPLYDKYVVSAKEPTDTAKIAKEAEDLENVTDVSYGKLTVDKLFKTLNTVRNIGLVITIALLLLAMFLISNTIRITILSRSTEIEIMKLVGATNGFIRWPFLLEGAWIGMFGALIPIAILTGVYLPIYSKFNSALTTASFSLLSPSPFLYQIGGVMLAIGMIIGALGSILSMRRFLKN</sequence>
<dbReference type="InterPro" id="IPR003838">
    <property type="entry name" value="ABC3_permease_C"/>
</dbReference>
<evidence type="ECO:0000256" key="11">
    <source>
        <dbReference type="SAM" id="Phobius"/>
    </source>
</evidence>
<dbReference type="PANTHER" id="PTHR47755">
    <property type="entry name" value="CELL DIVISION PROTEIN FTSX"/>
    <property type="match status" value="1"/>
</dbReference>
<dbReference type="STRING" id="142588.SAMN04488559_102171"/>
<dbReference type="Pfam" id="PF18075">
    <property type="entry name" value="FtsX_ECD"/>
    <property type="match status" value="1"/>
</dbReference>
<feature type="domain" description="FtsX extracellular" evidence="13">
    <location>
        <begin position="59"/>
        <end position="150"/>
    </location>
</feature>